<name>A0A9X4JWB4_9FIRM</name>
<comment type="caution">
    <text evidence="1">The sequence shown here is derived from an EMBL/GenBank/DDBJ whole genome shotgun (WGS) entry which is preliminary data.</text>
</comment>
<dbReference type="Proteomes" id="UP001154312">
    <property type="component" value="Unassembled WGS sequence"/>
</dbReference>
<sequence length="58" mass="6376">MDVSSAILEAVEKTSTEKKISCPEARKLAEELKVSPKLIREAANKLKIKIIACELGCF</sequence>
<dbReference type="AlphaFoldDB" id="A0A9X4JWB4"/>
<accession>A0A9X4JWB4</accession>
<dbReference type="RefSeq" id="WP_277445338.1">
    <property type="nucleotide sequence ID" value="NZ_JAKOAV010000044.1"/>
</dbReference>
<evidence type="ECO:0000313" key="2">
    <source>
        <dbReference type="Proteomes" id="UP001154312"/>
    </source>
</evidence>
<protein>
    <submittedName>
        <fullName evidence="1">Uncharacterized protein</fullName>
    </submittedName>
</protein>
<evidence type="ECO:0000313" key="1">
    <source>
        <dbReference type="EMBL" id="MDF9409821.1"/>
    </source>
</evidence>
<dbReference type="EMBL" id="JAKOAV010000044">
    <property type="protein sequence ID" value="MDF9409821.1"/>
    <property type="molecule type" value="Genomic_DNA"/>
</dbReference>
<keyword evidence="2" id="KW-1185">Reference proteome</keyword>
<gene>
    <name evidence="1" type="ORF">L7E55_15945</name>
</gene>
<organism evidence="1 2">
    <name type="scientific">Pelotomaculum isophthalicicum JI</name>
    <dbReference type="NCBI Taxonomy" id="947010"/>
    <lineage>
        <taxon>Bacteria</taxon>
        <taxon>Bacillati</taxon>
        <taxon>Bacillota</taxon>
        <taxon>Clostridia</taxon>
        <taxon>Eubacteriales</taxon>
        <taxon>Desulfotomaculaceae</taxon>
        <taxon>Pelotomaculum</taxon>
    </lineage>
</organism>
<proteinExistence type="predicted"/>
<reference evidence="1" key="1">
    <citation type="submission" date="2022-02" db="EMBL/GenBank/DDBJ databases">
        <authorList>
            <person name="Leng L."/>
        </authorList>
    </citation>
    <scope>NUCLEOTIDE SEQUENCE</scope>
    <source>
        <strain evidence="1">JI</strain>
    </source>
</reference>